<feature type="compositionally biased region" description="Basic and acidic residues" evidence="1">
    <location>
        <begin position="73"/>
        <end position="82"/>
    </location>
</feature>
<evidence type="ECO:0000256" key="2">
    <source>
        <dbReference type="SAM" id="Phobius"/>
    </source>
</evidence>
<organism evidence="3 4">
    <name type="scientific">Gemmatimonas phototrophica</name>
    <dbReference type="NCBI Taxonomy" id="1379270"/>
    <lineage>
        <taxon>Bacteria</taxon>
        <taxon>Pseudomonadati</taxon>
        <taxon>Gemmatimonadota</taxon>
        <taxon>Gemmatimonadia</taxon>
        <taxon>Gemmatimonadales</taxon>
        <taxon>Gemmatimonadaceae</taxon>
        <taxon>Gemmatimonas</taxon>
    </lineage>
</organism>
<sequence length="97" mass="10070">MSAQQYDPNKLGWGAAIVTVAMTAALGFGAYTIHNNTYRHPRDPMAQQVYFERDEAKQSGAEEHGPAAAGDHGAADAEHKEAAPAAGGAAAPAAEKH</sequence>
<keyword evidence="2" id="KW-1133">Transmembrane helix</keyword>
<accession>A0A143BK76</accession>
<evidence type="ECO:0000313" key="4">
    <source>
        <dbReference type="Proteomes" id="UP000076404"/>
    </source>
</evidence>
<evidence type="ECO:0000313" key="3">
    <source>
        <dbReference type="EMBL" id="AMW05466.1"/>
    </source>
</evidence>
<dbReference type="KEGG" id="gph:GEMMAAP_12925"/>
<name>A0A143BK76_9BACT</name>
<reference evidence="3 4" key="1">
    <citation type="journal article" date="2014" name="Proc. Natl. Acad. Sci. U.S.A.">
        <title>Functional type 2 photosynthetic reaction centers found in the rare bacterial phylum Gemmatimonadetes.</title>
        <authorList>
            <person name="Zeng Y."/>
            <person name="Feng F."/>
            <person name="Medova H."/>
            <person name="Dean J."/>
            <person name="Koblizek M."/>
        </authorList>
    </citation>
    <scope>NUCLEOTIDE SEQUENCE [LARGE SCALE GENOMIC DNA]</scope>
    <source>
        <strain evidence="3 4">AP64</strain>
    </source>
</reference>
<dbReference type="EMBL" id="CP011454">
    <property type="protein sequence ID" value="AMW05466.1"/>
    <property type="molecule type" value="Genomic_DNA"/>
</dbReference>
<feature type="compositionally biased region" description="Basic and acidic residues" evidence="1">
    <location>
        <begin position="51"/>
        <end position="65"/>
    </location>
</feature>
<dbReference type="AlphaFoldDB" id="A0A143BK76"/>
<keyword evidence="2" id="KW-0812">Transmembrane</keyword>
<dbReference type="Proteomes" id="UP000076404">
    <property type="component" value="Chromosome"/>
</dbReference>
<dbReference type="STRING" id="1379270.GEMMAAP_12925"/>
<proteinExistence type="predicted"/>
<feature type="compositionally biased region" description="Low complexity" evidence="1">
    <location>
        <begin position="83"/>
        <end position="97"/>
    </location>
</feature>
<feature type="transmembrane region" description="Helical" evidence="2">
    <location>
        <begin position="12"/>
        <end position="33"/>
    </location>
</feature>
<protein>
    <submittedName>
        <fullName evidence="3">Uncharacterized protein</fullName>
    </submittedName>
</protein>
<dbReference type="OrthoDB" id="9945372at2"/>
<dbReference type="RefSeq" id="WP_026849428.1">
    <property type="nucleotide sequence ID" value="NZ_CP011454.1"/>
</dbReference>
<dbReference type="eggNOG" id="ENOG50314QB">
    <property type="taxonomic scope" value="Bacteria"/>
</dbReference>
<reference evidence="3 4" key="2">
    <citation type="journal article" date="2016" name="Environ. Microbiol. Rep.">
        <title>Metagenomic evidence for the presence of phototrophic Gemmatimonadetes bacteria in diverse environments.</title>
        <authorList>
            <person name="Zeng Y."/>
            <person name="Baumbach J."/>
            <person name="Barbosa E.G."/>
            <person name="Azevedo V."/>
            <person name="Zhang C."/>
            <person name="Koblizek M."/>
        </authorList>
    </citation>
    <scope>NUCLEOTIDE SEQUENCE [LARGE SCALE GENOMIC DNA]</scope>
    <source>
        <strain evidence="3 4">AP64</strain>
    </source>
</reference>
<evidence type="ECO:0000256" key="1">
    <source>
        <dbReference type="SAM" id="MobiDB-lite"/>
    </source>
</evidence>
<feature type="region of interest" description="Disordered" evidence="1">
    <location>
        <begin position="51"/>
        <end position="97"/>
    </location>
</feature>
<gene>
    <name evidence="3" type="ORF">GEMMAAP_12925</name>
</gene>
<keyword evidence="2" id="KW-0472">Membrane</keyword>
<keyword evidence="4" id="KW-1185">Reference proteome</keyword>